<proteinExistence type="predicted"/>
<dbReference type="PROSITE" id="PS51352">
    <property type="entry name" value="THIOREDOXIN_2"/>
    <property type="match status" value="1"/>
</dbReference>
<dbReference type="SUPFAM" id="SSF52833">
    <property type="entry name" value="Thioredoxin-like"/>
    <property type="match status" value="1"/>
</dbReference>
<feature type="transmembrane region" description="Helical" evidence="1">
    <location>
        <begin position="377"/>
        <end position="395"/>
    </location>
</feature>
<feature type="signal peptide" evidence="2">
    <location>
        <begin position="1"/>
        <end position="24"/>
    </location>
</feature>
<accession>A0A2M7RK72</accession>
<keyword evidence="2" id="KW-0732">Signal</keyword>
<feature type="domain" description="Thioredoxin" evidence="3">
    <location>
        <begin position="9"/>
        <end position="123"/>
    </location>
</feature>
<feature type="transmembrane region" description="Helical" evidence="1">
    <location>
        <begin position="296"/>
        <end position="321"/>
    </location>
</feature>
<evidence type="ECO:0000256" key="2">
    <source>
        <dbReference type="SAM" id="SignalP"/>
    </source>
</evidence>
<dbReference type="EMBL" id="PFMD01000023">
    <property type="protein sequence ID" value="PIY96982.1"/>
    <property type="molecule type" value="Genomic_DNA"/>
</dbReference>
<keyword evidence="1" id="KW-0472">Membrane</keyword>
<keyword evidence="1" id="KW-0812">Transmembrane</keyword>
<feature type="chain" id="PRO_5015006012" description="Thioredoxin domain-containing protein" evidence="2">
    <location>
        <begin position="25"/>
        <end position="403"/>
    </location>
</feature>
<sequence length="403" mass="45211">MSKKIITALLIVLTLAPFSLTATAQAAQPVNVYFFWGDGCPHCAKEKVFLDQLKTEYPGINIFDYEVWKNSDNRELLIKVGNKLDAEMSGVPVTIIGEKYFIGWYNEEVTGSEIRKAIDDSLANGCRDVVNETLTANQKENQTNQNCEDQNPTIPEKISLPILGEIETKNFSLPVLTIIIGALDGFNPCAMWVLLFLISLLLGMKDKRRMWVLGSAFIIASASVYFLFMAAWLNLLLFIGFVFWIRIVIGLVAAGAGGYNLKEYWTNKDATCKVTGQEKRKKIFDNLKKIAQEKKFWLALGGIIILAFAVNLVELICSAGFPAIYTQILSLSNLAQWQYYLYLALYIFIFMLDDLIVFFIAMTTLQVTGITTKYTRASHLIGGILMLIIGLLLILKPELLMFG</sequence>
<dbReference type="AlphaFoldDB" id="A0A2M7RK72"/>
<evidence type="ECO:0000313" key="5">
    <source>
        <dbReference type="Proteomes" id="UP000230779"/>
    </source>
</evidence>
<name>A0A2M7RK72_9BACT</name>
<dbReference type="PROSITE" id="PS51354">
    <property type="entry name" value="GLUTAREDOXIN_2"/>
    <property type="match status" value="1"/>
</dbReference>
<evidence type="ECO:0000256" key="1">
    <source>
        <dbReference type="SAM" id="Phobius"/>
    </source>
</evidence>
<feature type="transmembrane region" description="Helical" evidence="1">
    <location>
        <begin position="341"/>
        <end position="365"/>
    </location>
</feature>
<gene>
    <name evidence="4" type="ORF">COY66_01825</name>
</gene>
<dbReference type="InterPro" id="IPR036249">
    <property type="entry name" value="Thioredoxin-like_sf"/>
</dbReference>
<evidence type="ECO:0000259" key="3">
    <source>
        <dbReference type="PROSITE" id="PS51352"/>
    </source>
</evidence>
<feature type="transmembrane region" description="Helical" evidence="1">
    <location>
        <begin position="210"/>
        <end position="229"/>
    </location>
</feature>
<reference evidence="4 5" key="1">
    <citation type="submission" date="2017-09" db="EMBL/GenBank/DDBJ databases">
        <title>Depth-based differentiation of microbial function through sediment-hosted aquifers and enrichment of novel symbionts in the deep terrestrial subsurface.</title>
        <authorList>
            <person name="Probst A.J."/>
            <person name="Ladd B."/>
            <person name="Jarett J.K."/>
            <person name="Geller-Mcgrath D.E."/>
            <person name="Sieber C.M."/>
            <person name="Emerson J.B."/>
            <person name="Anantharaman K."/>
            <person name="Thomas B.C."/>
            <person name="Malmstrom R."/>
            <person name="Stieglmeier M."/>
            <person name="Klingl A."/>
            <person name="Woyke T."/>
            <person name="Ryan C.M."/>
            <person name="Banfield J.F."/>
        </authorList>
    </citation>
    <scope>NUCLEOTIDE SEQUENCE [LARGE SCALE GENOMIC DNA]</scope>
    <source>
        <strain evidence="4">CG_4_10_14_0_8_um_filter_42_10</strain>
    </source>
</reference>
<protein>
    <recommendedName>
        <fullName evidence="3">Thioredoxin domain-containing protein</fullName>
    </recommendedName>
</protein>
<dbReference type="Proteomes" id="UP000230779">
    <property type="component" value="Unassembled WGS sequence"/>
</dbReference>
<organism evidence="4 5">
    <name type="scientific">Candidatus Kerfeldbacteria bacterium CG_4_10_14_0_8_um_filter_42_10</name>
    <dbReference type="NCBI Taxonomy" id="2014248"/>
    <lineage>
        <taxon>Bacteria</taxon>
        <taxon>Candidatus Kerfeldiibacteriota</taxon>
    </lineage>
</organism>
<dbReference type="Gene3D" id="3.40.30.10">
    <property type="entry name" value="Glutaredoxin"/>
    <property type="match status" value="1"/>
</dbReference>
<feature type="transmembrane region" description="Helical" evidence="1">
    <location>
        <begin position="235"/>
        <end position="259"/>
    </location>
</feature>
<feature type="transmembrane region" description="Helical" evidence="1">
    <location>
        <begin position="171"/>
        <end position="198"/>
    </location>
</feature>
<evidence type="ECO:0000313" key="4">
    <source>
        <dbReference type="EMBL" id="PIY96982.1"/>
    </source>
</evidence>
<dbReference type="InterPro" id="IPR013766">
    <property type="entry name" value="Thioredoxin_domain"/>
</dbReference>
<keyword evidence="1" id="KW-1133">Transmembrane helix</keyword>
<comment type="caution">
    <text evidence="4">The sequence shown here is derived from an EMBL/GenBank/DDBJ whole genome shotgun (WGS) entry which is preliminary data.</text>
</comment>